<reference evidence="8" key="1">
    <citation type="journal article" date="2014" name="Science">
        <title>Ancient hybridizations among the ancestral genomes of bread wheat.</title>
        <authorList>
            <consortium name="International Wheat Genome Sequencing Consortium,"/>
            <person name="Marcussen T."/>
            <person name="Sandve S.R."/>
            <person name="Heier L."/>
            <person name="Spannagl M."/>
            <person name="Pfeifer M."/>
            <person name="Jakobsen K.S."/>
            <person name="Wulff B.B."/>
            <person name="Steuernagel B."/>
            <person name="Mayer K.F."/>
            <person name="Olsen O.A."/>
        </authorList>
    </citation>
    <scope>NUCLEOTIDE SEQUENCE [LARGE SCALE GENOMIC DNA]</scope>
    <source>
        <strain evidence="8">cv. AL8/78</strain>
    </source>
</reference>
<dbReference type="PANTHER" id="PTHR18034">
    <property type="entry name" value="CELL CYCLE CONTROL PROTEIN CWF22-RELATED"/>
    <property type="match status" value="1"/>
</dbReference>
<dbReference type="PROSITE" id="PS51366">
    <property type="entry name" value="MI"/>
    <property type="match status" value="1"/>
</dbReference>
<keyword evidence="4" id="KW-0508">mRNA splicing</keyword>
<dbReference type="InterPro" id="IPR003891">
    <property type="entry name" value="Initiation_fac_eIF4g_MI"/>
</dbReference>
<dbReference type="PANTHER" id="PTHR18034:SF3">
    <property type="entry name" value="PRE-MRNA-SPLICING FACTOR CWC22 HOMOLOG"/>
    <property type="match status" value="1"/>
</dbReference>
<keyword evidence="8" id="KW-1185">Reference proteome</keyword>
<name>A0A453GFD7_AEGTS</name>
<evidence type="ECO:0000256" key="3">
    <source>
        <dbReference type="ARBA" id="ARBA00022845"/>
    </source>
</evidence>
<dbReference type="Pfam" id="PF02847">
    <property type="entry name" value="MA3"/>
    <property type="match status" value="1"/>
</dbReference>
<evidence type="ECO:0000256" key="2">
    <source>
        <dbReference type="ARBA" id="ARBA00022664"/>
    </source>
</evidence>
<dbReference type="AlphaFoldDB" id="A0A453GFD7"/>
<keyword evidence="5" id="KW-0539">Nucleus</keyword>
<reference evidence="7" key="3">
    <citation type="journal article" date="2017" name="Nature">
        <title>Genome sequence of the progenitor of the wheat D genome Aegilops tauschii.</title>
        <authorList>
            <person name="Luo M.C."/>
            <person name="Gu Y.Q."/>
            <person name="Puiu D."/>
            <person name="Wang H."/>
            <person name="Twardziok S.O."/>
            <person name="Deal K.R."/>
            <person name="Huo N."/>
            <person name="Zhu T."/>
            <person name="Wang L."/>
            <person name="Wang Y."/>
            <person name="McGuire P.E."/>
            <person name="Liu S."/>
            <person name="Long H."/>
            <person name="Ramasamy R.K."/>
            <person name="Rodriguez J.C."/>
            <person name="Van S.L."/>
            <person name="Yuan L."/>
            <person name="Wang Z."/>
            <person name="Xia Z."/>
            <person name="Xiao L."/>
            <person name="Anderson O.D."/>
            <person name="Ouyang S."/>
            <person name="Liang Y."/>
            <person name="Zimin A.V."/>
            <person name="Pertea G."/>
            <person name="Qi P."/>
            <person name="Bennetzen J.L."/>
            <person name="Dai X."/>
            <person name="Dawson M.W."/>
            <person name="Muller H.G."/>
            <person name="Kugler K."/>
            <person name="Rivarola-Duarte L."/>
            <person name="Spannagl M."/>
            <person name="Mayer K.F.X."/>
            <person name="Lu F.H."/>
            <person name="Bevan M.W."/>
            <person name="Leroy P."/>
            <person name="Li P."/>
            <person name="You F.M."/>
            <person name="Sun Q."/>
            <person name="Liu Z."/>
            <person name="Lyons E."/>
            <person name="Wicker T."/>
            <person name="Salzberg S.L."/>
            <person name="Devos K.M."/>
            <person name="Dvorak J."/>
        </authorList>
    </citation>
    <scope>NUCLEOTIDE SEQUENCE [LARGE SCALE GENOMIC DNA]</scope>
    <source>
        <strain evidence="7">cv. AL8/78</strain>
    </source>
</reference>
<dbReference type="GO" id="GO:0000398">
    <property type="term" value="P:mRNA splicing, via spliceosome"/>
    <property type="evidence" value="ECO:0007669"/>
    <property type="project" value="TreeGrafter"/>
</dbReference>
<proteinExistence type="predicted"/>
<dbReference type="Proteomes" id="UP000015105">
    <property type="component" value="Chromosome 3D"/>
</dbReference>
<evidence type="ECO:0000313" key="8">
    <source>
        <dbReference type="Proteomes" id="UP000015105"/>
    </source>
</evidence>
<organism evidence="7 8">
    <name type="scientific">Aegilops tauschii subsp. strangulata</name>
    <name type="common">Goatgrass</name>
    <dbReference type="NCBI Taxonomy" id="200361"/>
    <lineage>
        <taxon>Eukaryota</taxon>
        <taxon>Viridiplantae</taxon>
        <taxon>Streptophyta</taxon>
        <taxon>Embryophyta</taxon>
        <taxon>Tracheophyta</taxon>
        <taxon>Spermatophyta</taxon>
        <taxon>Magnoliopsida</taxon>
        <taxon>Liliopsida</taxon>
        <taxon>Poales</taxon>
        <taxon>Poaceae</taxon>
        <taxon>BOP clade</taxon>
        <taxon>Pooideae</taxon>
        <taxon>Triticodae</taxon>
        <taxon>Triticeae</taxon>
        <taxon>Triticinae</taxon>
        <taxon>Aegilops</taxon>
    </lineage>
</organism>
<dbReference type="GO" id="GO:0071013">
    <property type="term" value="C:catalytic step 2 spliceosome"/>
    <property type="evidence" value="ECO:0007669"/>
    <property type="project" value="TreeGrafter"/>
</dbReference>
<evidence type="ECO:0000256" key="1">
    <source>
        <dbReference type="ARBA" id="ARBA00004123"/>
    </source>
</evidence>
<keyword evidence="2" id="KW-0507">mRNA processing</keyword>
<dbReference type="GO" id="GO:0006417">
    <property type="term" value="P:regulation of translation"/>
    <property type="evidence" value="ECO:0007669"/>
    <property type="project" value="UniProtKB-KW"/>
</dbReference>
<comment type="subcellular location">
    <subcellularLocation>
        <location evidence="1">Nucleus</location>
    </subcellularLocation>
</comment>
<reference evidence="7" key="4">
    <citation type="submission" date="2019-03" db="UniProtKB">
        <authorList>
            <consortium name="EnsemblPlants"/>
        </authorList>
    </citation>
    <scope>IDENTIFICATION</scope>
</reference>
<reference evidence="8" key="2">
    <citation type="journal article" date="2017" name="Nat. Plants">
        <title>The Aegilops tauschii genome reveals multiple impacts of transposons.</title>
        <authorList>
            <person name="Zhao G."/>
            <person name="Zou C."/>
            <person name="Li K."/>
            <person name="Wang K."/>
            <person name="Li T."/>
            <person name="Gao L."/>
            <person name="Zhang X."/>
            <person name="Wang H."/>
            <person name="Yang Z."/>
            <person name="Liu X."/>
            <person name="Jiang W."/>
            <person name="Mao L."/>
            <person name="Kong X."/>
            <person name="Jiao Y."/>
            <person name="Jia J."/>
        </authorList>
    </citation>
    <scope>NUCLEOTIDE SEQUENCE [LARGE SCALE GENOMIC DNA]</scope>
    <source>
        <strain evidence="8">cv. AL8/78</strain>
    </source>
</reference>
<evidence type="ECO:0000259" key="6">
    <source>
        <dbReference type="PROSITE" id="PS51366"/>
    </source>
</evidence>
<evidence type="ECO:0000256" key="5">
    <source>
        <dbReference type="ARBA" id="ARBA00023242"/>
    </source>
</evidence>
<dbReference type="EnsemblPlants" id="AET3Gv20988200.6">
    <property type="protein sequence ID" value="AET3Gv20988200.6"/>
    <property type="gene ID" value="AET3Gv20988200"/>
</dbReference>
<keyword evidence="3" id="KW-0810">Translation regulation</keyword>
<accession>A0A453GFD7</accession>
<feature type="domain" description="MI" evidence="6">
    <location>
        <begin position="15"/>
        <end position="53"/>
    </location>
</feature>
<protein>
    <recommendedName>
        <fullName evidence="6">MI domain-containing protein</fullName>
    </recommendedName>
</protein>
<sequence length="53" mass="6169">EQMEIRDKTETNLINLRRTIYLTIMSSVDFEEAGHKLLKIKLEPGQEVSTVYS</sequence>
<dbReference type="Gramene" id="AET3Gv20988200.6">
    <property type="protein sequence ID" value="AET3Gv20988200.6"/>
    <property type="gene ID" value="AET3Gv20988200"/>
</dbReference>
<dbReference type="GO" id="GO:0003723">
    <property type="term" value="F:RNA binding"/>
    <property type="evidence" value="ECO:0007669"/>
    <property type="project" value="TreeGrafter"/>
</dbReference>
<evidence type="ECO:0000313" key="7">
    <source>
        <dbReference type="EnsemblPlants" id="AET3Gv20988200.6"/>
    </source>
</evidence>
<reference evidence="7" key="5">
    <citation type="journal article" date="2021" name="G3 (Bethesda)">
        <title>Aegilops tauschii genome assembly Aet v5.0 features greater sequence contiguity and improved annotation.</title>
        <authorList>
            <person name="Wang L."/>
            <person name="Zhu T."/>
            <person name="Rodriguez J.C."/>
            <person name="Deal K.R."/>
            <person name="Dubcovsky J."/>
            <person name="McGuire P.E."/>
            <person name="Lux T."/>
            <person name="Spannagl M."/>
            <person name="Mayer K.F.X."/>
            <person name="Baldrich P."/>
            <person name="Meyers B.C."/>
            <person name="Huo N."/>
            <person name="Gu Y.Q."/>
            <person name="Zhou H."/>
            <person name="Devos K.M."/>
            <person name="Bennetzen J.L."/>
            <person name="Unver T."/>
            <person name="Budak H."/>
            <person name="Gulick P.J."/>
            <person name="Galiba G."/>
            <person name="Kalapos B."/>
            <person name="Nelson D.R."/>
            <person name="Li P."/>
            <person name="You F.M."/>
            <person name="Luo M.C."/>
            <person name="Dvorak J."/>
        </authorList>
    </citation>
    <scope>NUCLEOTIDE SEQUENCE [LARGE SCALE GENOMIC DNA]</scope>
    <source>
        <strain evidence="7">cv. AL8/78</strain>
    </source>
</reference>
<evidence type="ECO:0000256" key="4">
    <source>
        <dbReference type="ARBA" id="ARBA00023187"/>
    </source>
</evidence>
<dbReference type="InterPro" id="IPR050781">
    <property type="entry name" value="CWC22_splicing_factor"/>
</dbReference>